<reference evidence="1 2" key="1">
    <citation type="submission" date="2024-02" db="EMBL/GenBank/DDBJ databases">
        <authorList>
            <person name="Chen Y."/>
            <person name="Shah S."/>
            <person name="Dougan E. K."/>
            <person name="Thang M."/>
            <person name="Chan C."/>
        </authorList>
    </citation>
    <scope>NUCLEOTIDE SEQUENCE [LARGE SCALE GENOMIC DNA]</scope>
</reference>
<comment type="caution">
    <text evidence="1">The sequence shown here is derived from an EMBL/GenBank/DDBJ whole genome shotgun (WGS) entry which is preliminary data.</text>
</comment>
<dbReference type="Proteomes" id="UP001642464">
    <property type="component" value="Unassembled WGS sequence"/>
</dbReference>
<evidence type="ECO:0000313" key="2">
    <source>
        <dbReference type="Proteomes" id="UP001642464"/>
    </source>
</evidence>
<dbReference type="EMBL" id="CAXAMM010009117">
    <property type="protein sequence ID" value="CAK9019476.1"/>
    <property type="molecule type" value="Genomic_DNA"/>
</dbReference>
<gene>
    <name evidence="1" type="ORF">SCF082_LOCUS14530</name>
</gene>
<keyword evidence="2" id="KW-1185">Reference proteome</keyword>
<sequence>VAFRERHGHDTALEVNKLHKKHPTGRMFESEKLGELVFLLGGAKAVVVNRAVYDKVRTELERAADTNVPVATPVDVGTRVGVRRGASSSRTVSQCLDPEFKPHDNKPARWFYKKGHMPTQVSELVGKVVHEGVHVNEHVLAFTTKDEHEYLSWIQAELCNIVGVAVNTERADLREFDHSFNVKFFDKNSFEGLELWRVDNVPLREARFSLSSLASMRAAHWKDKYQYREDVVSFDGKAETVETWTKSYSEATWGEWLRAQASSNVMRLPLVLYGPNGEDNSVALFTWEFAVRLGPYCFFAEWQSRIMSARDRPRSGFTTFMQNIRFDPDGSVTDFSDVVRDVRDDKAYNQLREKDMVKLLVSNTPDAKDVNKDKSGLKFPFGVRVLVLNAARMAKLVKAINDPSGAVSRDHTNELTHVESILGKVRDEVDEDCPVRRYPPIACLLMACDDIPVGDDEPSVDEVKGFVCEHFQIESVLPMRTFRAPSDGDLARYKSDRDFRDTHNDRYEAITSGALRVMKDVFDIIVSHELNSWKRRQ</sequence>
<name>A0ABP0JYV1_9DINO</name>
<organism evidence="1 2">
    <name type="scientific">Durusdinium trenchii</name>
    <dbReference type="NCBI Taxonomy" id="1381693"/>
    <lineage>
        <taxon>Eukaryota</taxon>
        <taxon>Sar</taxon>
        <taxon>Alveolata</taxon>
        <taxon>Dinophyceae</taxon>
        <taxon>Suessiales</taxon>
        <taxon>Symbiodiniaceae</taxon>
        <taxon>Durusdinium</taxon>
    </lineage>
</organism>
<protein>
    <submittedName>
        <fullName evidence="1">Uncharacterized protein</fullName>
    </submittedName>
</protein>
<evidence type="ECO:0000313" key="1">
    <source>
        <dbReference type="EMBL" id="CAK9019476.1"/>
    </source>
</evidence>
<feature type="non-terminal residue" evidence="1">
    <location>
        <position position="1"/>
    </location>
</feature>
<proteinExistence type="predicted"/>
<accession>A0ABP0JYV1</accession>